<organism evidence="1 2">
    <name type="scientific">Emticicia aquatilis</name>
    <dbReference type="NCBI Taxonomy" id="1537369"/>
    <lineage>
        <taxon>Bacteria</taxon>
        <taxon>Pseudomonadati</taxon>
        <taxon>Bacteroidota</taxon>
        <taxon>Cytophagia</taxon>
        <taxon>Cytophagales</taxon>
        <taxon>Leadbetterellaceae</taxon>
        <taxon>Emticicia</taxon>
    </lineage>
</organism>
<evidence type="ECO:0000313" key="1">
    <source>
        <dbReference type="EMBL" id="GGD77354.1"/>
    </source>
</evidence>
<dbReference type="AlphaFoldDB" id="A0A916Z5J0"/>
<accession>A0A916Z5J0</accession>
<reference evidence="1" key="1">
    <citation type="journal article" date="2014" name="Int. J. Syst. Evol. Microbiol.">
        <title>Complete genome sequence of Corynebacterium casei LMG S-19264T (=DSM 44701T), isolated from a smear-ripened cheese.</title>
        <authorList>
            <consortium name="US DOE Joint Genome Institute (JGI-PGF)"/>
            <person name="Walter F."/>
            <person name="Albersmeier A."/>
            <person name="Kalinowski J."/>
            <person name="Ruckert C."/>
        </authorList>
    </citation>
    <scope>NUCLEOTIDE SEQUENCE</scope>
    <source>
        <strain evidence="1">CGMCC 1.15958</strain>
    </source>
</reference>
<evidence type="ECO:0000313" key="2">
    <source>
        <dbReference type="Proteomes" id="UP000609064"/>
    </source>
</evidence>
<proteinExistence type="predicted"/>
<gene>
    <name evidence="1" type="ORF">GCM10011514_46630</name>
</gene>
<keyword evidence="2" id="KW-1185">Reference proteome</keyword>
<reference evidence="1" key="2">
    <citation type="submission" date="2020-09" db="EMBL/GenBank/DDBJ databases">
        <authorList>
            <person name="Sun Q."/>
            <person name="Zhou Y."/>
        </authorList>
    </citation>
    <scope>NUCLEOTIDE SEQUENCE</scope>
    <source>
        <strain evidence="1">CGMCC 1.15958</strain>
    </source>
</reference>
<comment type="caution">
    <text evidence="1">The sequence shown here is derived from an EMBL/GenBank/DDBJ whole genome shotgun (WGS) entry which is preliminary data.</text>
</comment>
<protein>
    <submittedName>
        <fullName evidence="1">Uncharacterized protein</fullName>
    </submittedName>
</protein>
<name>A0A916Z5J0_9BACT</name>
<sequence>MNTQSKLLLIFTFVAHLAFSQDTIVVKMTLKAGHVKSIRSRPVLSLEKDISKFMIVENLKSFIIKRFSVFPEHSAYQDLKNNLMTEVDFTARTKIFDFDSSKVYKGRSKSIVYCLVGTYSDGKKVVIIDQNGDYNFNNDHIFAFDFIPESFKPDQAGFFSSKEVNKFLDEEVTAVEIKVEGFYDTTRYSRNILIKPVPYNTGVGYPNKTEQELHLSIELSEHLEGEFILNSKKYYLSMYNILPYLTYKNKSFLRLLFRKENEEFNSKNNNSNHPDFLIIENKKYLIASVSRFGDEVILRYSKD</sequence>
<dbReference type="EMBL" id="BMKK01000013">
    <property type="protein sequence ID" value="GGD77354.1"/>
    <property type="molecule type" value="Genomic_DNA"/>
</dbReference>
<dbReference type="RefSeq" id="WP_188770008.1">
    <property type="nucleotide sequence ID" value="NZ_BMKK01000013.1"/>
</dbReference>
<dbReference type="Proteomes" id="UP000609064">
    <property type="component" value="Unassembled WGS sequence"/>
</dbReference>